<dbReference type="Proteomes" id="UP000821866">
    <property type="component" value="Chromosome 6"/>
</dbReference>
<reference evidence="2" key="1">
    <citation type="journal article" date="2020" name="Cell">
        <title>Large-Scale Comparative Analyses of Tick Genomes Elucidate Their Genetic Diversity and Vector Capacities.</title>
        <authorList>
            <consortium name="Tick Genome and Microbiome Consortium (TIGMIC)"/>
            <person name="Jia N."/>
            <person name="Wang J."/>
            <person name="Shi W."/>
            <person name="Du L."/>
            <person name="Sun Y."/>
            <person name="Zhan W."/>
            <person name="Jiang J.F."/>
            <person name="Wang Q."/>
            <person name="Zhang B."/>
            <person name="Ji P."/>
            <person name="Bell-Sakyi L."/>
            <person name="Cui X.M."/>
            <person name="Yuan T.T."/>
            <person name="Jiang B.G."/>
            <person name="Yang W.F."/>
            <person name="Lam T.T."/>
            <person name="Chang Q.C."/>
            <person name="Ding S.J."/>
            <person name="Wang X.J."/>
            <person name="Zhu J.G."/>
            <person name="Ruan X.D."/>
            <person name="Zhao L."/>
            <person name="Wei J.T."/>
            <person name="Ye R.Z."/>
            <person name="Que T.C."/>
            <person name="Du C.H."/>
            <person name="Zhou Y.H."/>
            <person name="Cheng J.X."/>
            <person name="Dai P.F."/>
            <person name="Guo W.B."/>
            <person name="Han X.H."/>
            <person name="Huang E.J."/>
            <person name="Li L.F."/>
            <person name="Wei W."/>
            <person name="Gao Y.C."/>
            <person name="Liu J.Z."/>
            <person name="Shao H.Z."/>
            <person name="Wang X."/>
            <person name="Wang C.C."/>
            <person name="Yang T.C."/>
            <person name="Huo Q.B."/>
            <person name="Li W."/>
            <person name="Chen H.Y."/>
            <person name="Chen S.E."/>
            <person name="Zhou L.G."/>
            <person name="Ni X.B."/>
            <person name="Tian J.H."/>
            <person name="Sheng Y."/>
            <person name="Liu T."/>
            <person name="Pan Y.S."/>
            <person name="Xia L.Y."/>
            <person name="Li J."/>
            <person name="Zhao F."/>
            <person name="Cao W.C."/>
        </authorList>
    </citation>
    <scope>NUCLEOTIDE SEQUENCE</scope>
    <source>
        <strain evidence="2">Rmic-2018</strain>
    </source>
</reference>
<evidence type="ECO:0000256" key="1">
    <source>
        <dbReference type="SAM" id="MobiDB-lite"/>
    </source>
</evidence>
<gene>
    <name evidence="2" type="ORF">HPB51_011289</name>
</gene>
<evidence type="ECO:0000313" key="2">
    <source>
        <dbReference type="EMBL" id="KAH8023175.1"/>
    </source>
</evidence>
<feature type="region of interest" description="Disordered" evidence="1">
    <location>
        <begin position="1"/>
        <end position="76"/>
    </location>
</feature>
<accession>A0A9J6DM57</accession>
<evidence type="ECO:0000313" key="3">
    <source>
        <dbReference type="Proteomes" id="UP000821866"/>
    </source>
</evidence>
<proteinExistence type="predicted"/>
<keyword evidence="3" id="KW-1185">Reference proteome</keyword>
<name>A0A9J6DM57_RHIMP</name>
<feature type="compositionally biased region" description="Polar residues" evidence="1">
    <location>
        <begin position="1"/>
        <end position="13"/>
    </location>
</feature>
<comment type="caution">
    <text evidence="2">The sequence shown here is derived from an EMBL/GenBank/DDBJ whole genome shotgun (WGS) entry which is preliminary data.</text>
</comment>
<dbReference type="VEuPathDB" id="VectorBase:LOC119171626"/>
<feature type="compositionally biased region" description="Polar residues" evidence="1">
    <location>
        <begin position="39"/>
        <end position="51"/>
    </location>
</feature>
<dbReference type="EMBL" id="JABSTU010000008">
    <property type="protein sequence ID" value="KAH8023175.1"/>
    <property type="molecule type" value="Genomic_DNA"/>
</dbReference>
<dbReference type="AlphaFoldDB" id="A0A9J6DM57"/>
<sequence>MPNLSITASSGSLHVSHHNDEEEEGEETWTSRDFADTGSDGSQLSDATSAPSIPDEEEYVYEVESSQASAVPPPLPPKCLTWGERRQRYVVLSKRQGFAASAHGQGPGDVPTRDRQLLRMPFAATATCSGTRDNAQLGSLGHGAQQAFRQ</sequence>
<reference evidence="2" key="2">
    <citation type="submission" date="2021-09" db="EMBL/GenBank/DDBJ databases">
        <authorList>
            <person name="Jia N."/>
            <person name="Wang J."/>
            <person name="Shi W."/>
            <person name="Du L."/>
            <person name="Sun Y."/>
            <person name="Zhan W."/>
            <person name="Jiang J."/>
            <person name="Wang Q."/>
            <person name="Zhang B."/>
            <person name="Ji P."/>
            <person name="Sakyi L.B."/>
            <person name="Cui X."/>
            <person name="Yuan T."/>
            <person name="Jiang B."/>
            <person name="Yang W."/>
            <person name="Lam T.T.-Y."/>
            <person name="Chang Q."/>
            <person name="Ding S."/>
            <person name="Wang X."/>
            <person name="Zhu J."/>
            <person name="Ruan X."/>
            <person name="Zhao L."/>
            <person name="Wei J."/>
            <person name="Que T."/>
            <person name="Du C."/>
            <person name="Cheng J."/>
            <person name="Dai P."/>
            <person name="Han X."/>
            <person name="Huang E."/>
            <person name="Gao Y."/>
            <person name="Liu J."/>
            <person name="Shao H."/>
            <person name="Ye R."/>
            <person name="Li L."/>
            <person name="Wei W."/>
            <person name="Wang X."/>
            <person name="Wang C."/>
            <person name="Huo Q."/>
            <person name="Li W."/>
            <person name="Guo W."/>
            <person name="Chen H."/>
            <person name="Chen S."/>
            <person name="Zhou L."/>
            <person name="Zhou L."/>
            <person name="Ni X."/>
            <person name="Tian J."/>
            <person name="Zhou Y."/>
            <person name="Sheng Y."/>
            <person name="Liu T."/>
            <person name="Pan Y."/>
            <person name="Xia L."/>
            <person name="Li J."/>
            <person name="Zhao F."/>
            <person name="Cao W."/>
        </authorList>
    </citation>
    <scope>NUCLEOTIDE SEQUENCE</scope>
    <source>
        <strain evidence="2">Rmic-2018</strain>
        <tissue evidence="2">Larvae</tissue>
    </source>
</reference>
<organism evidence="2 3">
    <name type="scientific">Rhipicephalus microplus</name>
    <name type="common">Cattle tick</name>
    <name type="synonym">Boophilus microplus</name>
    <dbReference type="NCBI Taxonomy" id="6941"/>
    <lineage>
        <taxon>Eukaryota</taxon>
        <taxon>Metazoa</taxon>
        <taxon>Ecdysozoa</taxon>
        <taxon>Arthropoda</taxon>
        <taxon>Chelicerata</taxon>
        <taxon>Arachnida</taxon>
        <taxon>Acari</taxon>
        <taxon>Parasitiformes</taxon>
        <taxon>Ixodida</taxon>
        <taxon>Ixodoidea</taxon>
        <taxon>Ixodidae</taxon>
        <taxon>Rhipicephalinae</taxon>
        <taxon>Rhipicephalus</taxon>
        <taxon>Boophilus</taxon>
    </lineage>
</organism>
<protein>
    <submittedName>
        <fullName evidence="2">Uncharacterized protein</fullName>
    </submittedName>
</protein>